<dbReference type="PROSITE" id="PS50995">
    <property type="entry name" value="HTH_MARR_2"/>
    <property type="match status" value="1"/>
</dbReference>
<reference evidence="5 6" key="1">
    <citation type="submission" date="2019-09" db="EMBL/GenBank/DDBJ databases">
        <title>Complete Genome Sequence of Lactobacillus nenjiangensis SH-Y15, isolated from sauerkraut.</title>
        <authorList>
            <person name="Yang H."/>
        </authorList>
    </citation>
    <scope>NUCLEOTIDE SEQUENCE [LARGE SCALE GENOMIC DNA]</scope>
    <source>
        <strain evidence="5 6">SH-Y15</strain>
    </source>
</reference>
<feature type="domain" description="HTH marR-type" evidence="4">
    <location>
        <begin position="1"/>
        <end position="132"/>
    </location>
</feature>
<dbReference type="PANTHER" id="PTHR42756">
    <property type="entry name" value="TRANSCRIPTIONAL REGULATOR, MARR"/>
    <property type="match status" value="1"/>
</dbReference>
<dbReference type="GO" id="GO:0003677">
    <property type="term" value="F:DNA binding"/>
    <property type="evidence" value="ECO:0007669"/>
    <property type="project" value="UniProtKB-KW"/>
</dbReference>
<accession>A0A5P1X0R3</accession>
<keyword evidence="3" id="KW-0804">Transcription</keyword>
<keyword evidence="1" id="KW-0805">Transcription regulation</keyword>
<gene>
    <name evidence="5" type="ORF">F0161_05755</name>
</gene>
<evidence type="ECO:0000256" key="1">
    <source>
        <dbReference type="ARBA" id="ARBA00023015"/>
    </source>
</evidence>
<evidence type="ECO:0000256" key="3">
    <source>
        <dbReference type="ARBA" id="ARBA00023163"/>
    </source>
</evidence>
<dbReference type="PANTHER" id="PTHR42756:SF1">
    <property type="entry name" value="TRANSCRIPTIONAL REPRESSOR OF EMRAB OPERON"/>
    <property type="match status" value="1"/>
</dbReference>
<dbReference type="RefSeq" id="WP_150203981.1">
    <property type="nucleotide sequence ID" value="NZ_CAUQTN010000105.1"/>
</dbReference>
<dbReference type="InterPro" id="IPR036388">
    <property type="entry name" value="WH-like_DNA-bd_sf"/>
</dbReference>
<dbReference type="InterPro" id="IPR000835">
    <property type="entry name" value="HTH_MarR-typ"/>
</dbReference>
<dbReference type="Proteomes" id="UP000325295">
    <property type="component" value="Chromosome"/>
</dbReference>
<dbReference type="SUPFAM" id="SSF46785">
    <property type="entry name" value="Winged helix' DNA-binding domain"/>
    <property type="match status" value="1"/>
</dbReference>
<dbReference type="Pfam" id="PF12802">
    <property type="entry name" value="MarR_2"/>
    <property type="match status" value="1"/>
</dbReference>
<dbReference type="SMART" id="SM00347">
    <property type="entry name" value="HTH_MARR"/>
    <property type="match status" value="1"/>
</dbReference>
<organism evidence="5 6">
    <name type="scientific">Paucilactobacillus nenjiangensis</name>
    <dbReference type="NCBI Taxonomy" id="1296540"/>
    <lineage>
        <taxon>Bacteria</taxon>
        <taxon>Bacillati</taxon>
        <taxon>Bacillota</taxon>
        <taxon>Bacilli</taxon>
        <taxon>Lactobacillales</taxon>
        <taxon>Lactobacillaceae</taxon>
        <taxon>Paucilactobacillus</taxon>
    </lineage>
</organism>
<dbReference type="AlphaFoldDB" id="A0A5P1X0R3"/>
<proteinExistence type="predicted"/>
<protein>
    <submittedName>
        <fullName evidence="5">MarR family transcriptional regulator</fullName>
    </submittedName>
</protein>
<evidence type="ECO:0000256" key="2">
    <source>
        <dbReference type="ARBA" id="ARBA00023125"/>
    </source>
</evidence>
<evidence type="ECO:0000313" key="5">
    <source>
        <dbReference type="EMBL" id="QER67406.1"/>
    </source>
</evidence>
<evidence type="ECO:0000259" key="4">
    <source>
        <dbReference type="PROSITE" id="PS50995"/>
    </source>
</evidence>
<dbReference type="EMBL" id="CP043939">
    <property type="protein sequence ID" value="QER67406.1"/>
    <property type="molecule type" value="Genomic_DNA"/>
</dbReference>
<dbReference type="KEGG" id="lnn:F0161_05755"/>
<sequence>MKDSLSALTDISKNHKSALLRITKQVNLTIAEWQLLLQIIDGNTTQDLLSKTTGLDTSTLSRQLKHLETKEMLDKTPTGRDKRQLIYAATELGVNAVKTINEQTEQLDKQIFDRWTEEETNLLQILLNRLDKSVKRILSKTEK</sequence>
<dbReference type="Gene3D" id="1.10.10.10">
    <property type="entry name" value="Winged helix-like DNA-binding domain superfamily/Winged helix DNA-binding domain"/>
    <property type="match status" value="1"/>
</dbReference>
<keyword evidence="6" id="KW-1185">Reference proteome</keyword>
<keyword evidence="2" id="KW-0238">DNA-binding</keyword>
<dbReference type="InterPro" id="IPR036390">
    <property type="entry name" value="WH_DNA-bd_sf"/>
</dbReference>
<dbReference type="GO" id="GO:0003700">
    <property type="term" value="F:DNA-binding transcription factor activity"/>
    <property type="evidence" value="ECO:0007669"/>
    <property type="project" value="InterPro"/>
</dbReference>
<dbReference type="PRINTS" id="PR00598">
    <property type="entry name" value="HTHMARR"/>
</dbReference>
<dbReference type="OrthoDB" id="2328486at2"/>
<name>A0A5P1X0R3_9LACO</name>
<evidence type="ECO:0000313" key="6">
    <source>
        <dbReference type="Proteomes" id="UP000325295"/>
    </source>
</evidence>